<dbReference type="InterPro" id="IPR016032">
    <property type="entry name" value="Sig_transdc_resp-reg_C-effctor"/>
</dbReference>
<dbReference type="Pfam" id="PF00196">
    <property type="entry name" value="GerE"/>
    <property type="match status" value="1"/>
</dbReference>
<name>A0ABU2NGW4_9PSEU</name>
<dbReference type="SUPFAM" id="SSF46894">
    <property type="entry name" value="C-terminal effector domain of the bipartite response regulators"/>
    <property type="match status" value="1"/>
</dbReference>
<sequence>MIAQIVPAWTESDAETAEQAWRDGDVFGAIEAADRALAAGTDTDGRAAGVAAAGAAADGALLDAAARWRGVGAALEGAAAARAAGRAAMAAALTGDVATAVSDLADARDQLPDPAPRGLTVLLGGAGAVVEAMGGALDRASRHLAGLAAASVAPDPMAAERLDELAVTVTAAGGDVDTARALLHALPGPPTGRGRLLRAWLDMRTGHLAAARDSLAAAARTPVLRRDALLGAAVSVGLARRTGDTAAVAATWARVAPVVAGTDVELLLLDAWGELSVVAEQVSPTDRDLVVDAMRSALHRAGSPWWGVAADRWWQLERAVVADDAAAATQAATELTALAAEHPRLRGRADAATAWAAVLDGRVCPVAVDDAAARLADSGLRAEAAALCRGAAQRTTDPAATRRLLGAGRGLRPATGGSRTSGLLSGREREVGALVLDGLTQKEIGARLYISPKTVEQHVARLRQKLAASNRAALVAALRTHLEQ</sequence>
<evidence type="ECO:0000256" key="1">
    <source>
        <dbReference type="ARBA" id="ARBA00023015"/>
    </source>
</evidence>
<protein>
    <submittedName>
        <fullName evidence="5">LuxR C-terminal-related transcriptional regulator</fullName>
    </submittedName>
</protein>
<organism evidence="5 6">
    <name type="scientific">Pseudonocardia charpentierae</name>
    <dbReference type="NCBI Taxonomy" id="3075545"/>
    <lineage>
        <taxon>Bacteria</taxon>
        <taxon>Bacillati</taxon>
        <taxon>Actinomycetota</taxon>
        <taxon>Actinomycetes</taxon>
        <taxon>Pseudonocardiales</taxon>
        <taxon>Pseudonocardiaceae</taxon>
        <taxon>Pseudonocardia</taxon>
    </lineage>
</organism>
<evidence type="ECO:0000256" key="3">
    <source>
        <dbReference type="ARBA" id="ARBA00023163"/>
    </source>
</evidence>
<comment type="caution">
    <text evidence="5">The sequence shown here is derived from an EMBL/GenBank/DDBJ whole genome shotgun (WGS) entry which is preliminary data.</text>
</comment>
<dbReference type="EMBL" id="JAVREJ010000017">
    <property type="protein sequence ID" value="MDT0352253.1"/>
    <property type="molecule type" value="Genomic_DNA"/>
</dbReference>
<keyword evidence="1" id="KW-0805">Transcription regulation</keyword>
<evidence type="ECO:0000313" key="6">
    <source>
        <dbReference type="Proteomes" id="UP001183202"/>
    </source>
</evidence>
<dbReference type="PRINTS" id="PR00038">
    <property type="entry name" value="HTHLUXR"/>
</dbReference>
<evidence type="ECO:0000256" key="2">
    <source>
        <dbReference type="ARBA" id="ARBA00023125"/>
    </source>
</evidence>
<evidence type="ECO:0000313" key="5">
    <source>
        <dbReference type="EMBL" id="MDT0352253.1"/>
    </source>
</evidence>
<gene>
    <name evidence="5" type="ORF">RM445_22235</name>
</gene>
<dbReference type="RefSeq" id="WP_311558761.1">
    <property type="nucleotide sequence ID" value="NZ_JAVREJ010000017.1"/>
</dbReference>
<dbReference type="PROSITE" id="PS50043">
    <property type="entry name" value="HTH_LUXR_2"/>
    <property type="match status" value="1"/>
</dbReference>
<dbReference type="CDD" id="cd06170">
    <property type="entry name" value="LuxR_C_like"/>
    <property type="match status" value="1"/>
</dbReference>
<evidence type="ECO:0000259" key="4">
    <source>
        <dbReference type="PROSITE" id="PS50043"/>
    </source>
</evidence>
<dbReference type="SMART" id="SM00421">
    <property type="entry name" value="HTH_LUXR"/>
    <property type="match status" value="1"/>
</dbReference>
<dbReference type="InterPro" id="IPR036388">
    <property type="entry name" value="WH-like_DNA-bd_sf"/>
</dbReference>
<keyword evidence="6" id="KW-1185">Reference proteome</keyword>
<dbReference type="PANTHER" id="PTHR44688:SF16">
    <property type="entry name" value="DNA-BINDING TRANSCRIPTIONAL ACTIVATOR DEVR_DOSR"/>
    <property type="match status" value="1"/>
</dbReference>
<dbReference type="Gene3D" id="1.10.10.10">
    <property type="entry name" value="Winged helix-like DNA-binding domain superfamily/Winged helix DNA-binding domain"/>
    <property type="match status" value="1"/>
</dbReference>
<accession>A0ABU2NGW4</accession>
<dbReference type="Proteomes" id="UP001183202">
    <property type="component" value="Unassembled WGS sequence"/>
</dbReference>
<dbReference type="PANTHER" id="PTHR44688">
    <property type="entry name" value="DNA-BINDING TRANSCRIPTIONAL ACTIVATOR DEVR_DOSR"/>
    <property type="match status" value="1"/>
</dbReference>
<feature type="domain" description="HTH luxR-type" evidence="4">
    <location>
        <begin position="417"/>
        <end position="482"/>
    </location>
</feature>
<keyword evidence="2" id="KW-0238">DNA-binding</keyword>
<dbReference type="InterPro" id="IPR000792">
    <property type="entry name" value="Tscrpt_reg_LuxR_C"/>
</dbReference>
<proteinExistence type="predicted"/>
<keyword evidence="3" id="KW-0804">Transcription</keyword>
<reference evidence="6" key="1">
    <citation type="submission" date="2023-07" db="EMBL/GenBank/DDBJ databases">
        <title>30 novel species of actinomycetes from the DSMZ collection.</title>
        <authorList>
            <person name="Nouioui I."/>
        </authorList>
    </citation>
    <scope>NUCLEOTIDE SEQUENCE [LARGE SCALE GENOMIC DNA]</scope>
    <source>
        <strain evidence="6">DSM 45834</strain>
    </source>
</reference>